<dbReference type="InterPro" id="IPR052202">
    <property type="entry name" value="Yeast_MetPath_Reg"/>
</dbReference>
<dbReference type="CDD" id="cd12148">
    <property type="entry name" value="fungal_TF_MHR"/>
    <property type="match status" value="1"/>
</dbReference>
<keyword evidence="7" id="KW-0539">Nucleus</keyword>
<keyword evidence="12" id="KW-1185">Reference proteome</keyword>
<dbReference type="GeneID" id="26810493"/>
<evidence type="ECO:0000256" key="7">
    <source>
        <dbReference type="ARBA" id="ARBA00023242"/>
    </source>
</evidence>
<dbReference type="GO" id="GO:0043565">
    <property type="term" value="F:sequence-specific DNA binding"/>
    <property type="evidence" value="ECO:0007669"/>
    <property type="project" value="TreeGrafter"/>
</dbReference>
<protein>
    <recommendedName>
        <fullName evidence="10">Xylanolytic transcriptional activator regulatory domain-containing protein</fullName>
    </recommendedName>
</protein>
<dbReference type="Proteomes" id="UP000037505">
    <property type="component" value="Unassembled WGS sequence"/>
</dbReference>
<proteinExistence type="predicted"/>
<sequence length="1046" mass="116185">MPSEASGDYYQHVVVYGLPYDRGFSHGQQARDKILRNITYYKGPGNLIAWPTALRIIRECYIPGLEKYWLSGLAEMRGVADGAGVDLEDIVLLNARYDLSHISNPSTTCEETTRSLPKSAPENEEGPHYLSYPRASSECTSAIILSEATGDGQVYTAQNWDMSDRLFKEDGIIYLEVHPHPSENLPSLFLVSEAGQLCRSGMNSDGLGLCANSLCSSIDALPSSLDTSVGKGEMPAIPPSSALRRLFLESPSYADGLKRVARTPRHVSCNLMLTTADNMGICLEITPRMIFRISGSAGSDTPYILHSNHFQTQAFLCQSEIQDCLAGGSSWYRADRLEVGIRRKALIGFLTESDIINAFKDHAGYPHSLCEHSARKATGGPFVQPGQANPYSGSTCTVSCVIYNLTKRSIKCNGTRPVCTPCQKARASCTWAGLGRMGGDMSEEHASLLEYTRSLESKIAELESHVQRNTTPASDHQVTSVTTELSTDVALLSMNATAEPFFVGATAGFGLSRMVEGILSQSPIPHTAQGSIASANTQANNDVDPPMDTHSRPDPQLERKLADIFFTRVHPRYPFLDKFSFDDFHQFYLGSPDIRGVNPSKLFQLHMVFAISARILQLHPEMGGSISPEFYYANAIRYADEALQVPGLEKIQSLLLLALYILRTPGSVSNLGGWHIIGFAVRYAVELGIHRNITCVGPRAQDPYHIEIRRRVFWSAYVLDRAVSLTLGRPFALSESDIDVDLPVPLEQRPVDEKETQFKQPSAALTDTKALNLSSFVHLCRLRRLESKIKQELYSASAPTMTQNYSYDATIDALRQELLEWLNNIPFKVSADGPPQEGYLLYDTPEFFRIQYSKALRMLLQQRITLVSSEVNSSKDKEYLALSARAAGDICQYYRTLHQRKPLGWNFLALHSIFTAGLTLLYCIWAEREHADLARFEDIRSCSNVLFAISERWPTATKFRDIFEVLAKRMIDLVSMSSLPHASLDGASFLSEARIPPAGALQDSAGFPVMNQDDFWSMLDELVDDDYIRSQFQLNGVDSSWGLFDS</sequence>
<feature type="compositionally biased region" description="Polar residues" evidence="8">
    <location>
        <begin position="106"/>
        <end position="116"/>
    </location>
</feature>
<dbReference type="PANTHER" id="PTHR47782:SF12">
    <property type="entry name" value="ZN(II)2CYS6 TRANSCRIPTION FACTOR (EUROFUNG)"/>
    <property type="match status" value="1"/>
</dbReference>
<evidence type="ECO:0000256" key="1">
    <source>
        <dbReference type="ARBA" id="ARBA00004123"/>
    </source>
</evidence>
<gene>
    <name evidence="11" type="ORF">ANOM_008689</name>
</gene>
<evidence type="ECO:0000256" key="9">
    <source>
        <dbReference type="SAM" id="Phobius"/>
    </source>
</evidence>
<dbReference type="GO" id="GO:0045944">
    <property type="term" value="P:positive regulation of transcription by RNA polymerase II"/>
    <property type="evidence" value="ECO:0007669"/>
    <property type="project" value="TreeGrafter"/>
</dbReference>
<evidence type="ECO:0000256" key="3">
    <source>
        <dbReference type="ARBA" id="ARBA00022833"/>
    </source>
</evidence>
<feature type="region of interest" description="Disordered" evidence="8">
    <location>
        <begin position="106"/>
        <end position="127"/>
    </location>
</feature>
<dbReference type="GO" id="GO:0000981">
    <property type="term" value="F:DNA-binding transcription factor activity, RNA polymerase II-specific"/>
    <property type="evidence" value="ECO:0007669"/>
    <property type="project" value="InterPro"/>
</dbReference>
<keyword evidence="6" id="KW-0804">Transcription</keyword>
<dbReference type="InterPro" id="IPR001138">
    <property type="entry name" value="Zn2Cys6_DnaBD"/>
</dbReference>
<dbReference type="RefSeq" id="XP_015405463.1">
    <property type="nucleotide sequence ID" value="XM_015553945.1"/>
</dbReference>
<evidence type="ECO:0000313" key="12">
    <source>
        <dbReference type="Proteomes" id="UP000037505"/>
    </source>
</evidence>
<dbReference type="InterPro" id="IPR007219">
    <property type="entry name" value="XnlR_reg_dom"/>
</dbReference>
<dbReference type="GO" id="GO:0006351">
    <property type="term" value="P:DNA-templated transcription"/>
    <property type="evidence" value="ECO:0007669"/>
    <property type="project" value="InterPro"/>
</dbReference>
<dbReference type="SMART" id="SM00906">
    <property type="entry name" value="Fungal_trans"/>
    <property type="match status" value="1"/>
</dbReference>
<comment type="caution">
    <text evidence="11">The sequence shown here is derived from an EMBL/GenBank/DDBJ whole genome shotgun (WGS) entry which is preliminary data.</text>
</comment>
<keyword evidence="9" id="KW-0812">Transmembrane</keyword>
<dbReference type="InterPro" id="IPR047794">
    <property type="entry name" value="C45_proenzyme-like"/>
</dbReference>
<dbReference type="GO" id="GO:0008270">
    <property type="term" value="F:zinc ion binding"/>
    <property type="evidence" value="ECO:0007669"/>
    <property type="project" value="InterPro"/>
</dbReference>
<dbReference type="EMBL" id="JNOM01000201">
    <property type="protein sequence ID" value="KNG84540.1"/>
    <property type="molecule type" value="Genomic_DNA"/>
</dbReference>
<keyword evidence="9" id="KW-0472">Membrane</keyword>
<reference evidence="11 12" key="1">
    <citation type="submission" date="2014-06" db="EMBL/GenBank/DDBJ databases">
        <title>The Genome of the Aflatoxigenic Filamentous Fungus Aspergillus nomius.</title>
        <authorList>
            <person name="Moore M.G."/>
            <person name="Shannon B.M."/>
            <person name="Brian M.M."/>
        </authorList>
    </citation>
    <scope>NUCLEOTIDE SEQUENCE [LARGE SCALE GENOMIC DNA]</scope>
    <source>
        <strain evidence="11 12">NRRL 13137</strain>
    </source>
</reference>
<evidence type="ECO:0000256" key="2">
    <source>
        <dbReference type="ARBA" id="ARBA00022723"/>
    </source>
</evidence>
<keyword evidence="5" id="KW-0238">DNA-binding</keyword>
<feature type="transmembrane region" description="Helical" evidence="9">
    <location>
        <begin position="903"/>
        <end position="925"/>
    </location>
</feature>
<keyword evidence="2" id="KW-0479">Metal-binding</keyword>
<accession>A0A0L1IYR8</accession>
<keyword evidence="9" id="KW-1133">Transmembrane helix</keyword>
<organism evidence="11 12">
    <name type="scientific">Aspergillus nomiae NRRL (strain ATCC 15546 / NRRL 13137 / CBS 260.88 / M93)</name>
    <dbReference type="NCBI Taxonomy" id="1509407"/>
    <lineage>
        <taxon>Eukaryota</taxon>
        <taxon>Fungi</taxon>
        <taxon>Dikarya</taxon>
        <taxon>Ascomycota</taxon>
        <taxon>Pezizomycotina</taxon>
        <taxon>Eurotiomycetes</taxon>
        <taxon>Eurotiomycetidae</taxon>
        <taxon>Eurotiales</taxon>
        <taxon>Aspergillaceae</taxon>
        <taxon>Aspergillus</taxon>
        <taxon>Aspergillus subgen. Circumdati</taxon>
    </lineage>
</organism>
<dbReference type="NCBIfam" id="NF040521">
    <property type="entry name" value="C45_proenzyme"/>
    <property type="match status" value="1"/>
</dbReference>
<evidence type="ECO:0000256" key="6">
    <source>
        <dbReference type="ARBA" id="ARBA00023163"/>
    </source>
</evidence>
<keyword evidence="4" id="KW-0805">Transcription regulation</keyword>
<comment type="subcellular location">
    <subcellularLocation>
        <location evidence="1">Nucleus</location>
    </subcellularLocation>
</comment>
<dbReference type="CDD" id="cd00067">
    <property type="entry name" value="GAL4"/>
    <property type="match status" value="1"/>
</dbReference>
<evidence type="ECO:0000313" key="11">
    <source>
        <dbReference type="EMBL" id="KNG84540.1"/>
    </source>
</evidence>
<evidence type="ECO:0000256" key="8">
    <source>
        <dbReference type="SAM" id="MobiDB-lite"/>
    </source>
</evidence>
<dbReference type="Gene3D" id="3.60.60.10">
    <property type="entry name" value="Penicillin V Acylase, Chain A"/>
    <property type="match status" value="1"/>
</dbReference>
<dbReference type="PANTHER" id="PTHR47782">
    <property type="entry name" value="ZN(II)2CYS6 TRANSCRIPTION FACTOR (EUROFUNG)-RELATED"/>
    <property type="match status" value="1"/>
</dbReference>
<dbReference type="GO" id="GO:0005634">
    <property type="term" value="C:nucleus"/>
    <property type="evidence" value="ECO:0007669"/>
    <property type="project" value="UniProtKB-SubCell"/>
</dbReference>
<evidence type="ECO:0000256" key="5">
    <source>
        <dbReference type="ARBA" id="ARBA00023125"/>
    </source>
</evidence>
<dbReference type="Pfam" id="PF04082">
    <property type="entry name" value="Fungal_trans"/>
    <property type="match status" value="1"/>
</dbReference>
<dbReference type="Gene3D" id="1.10.10.2120">
    <property type="match status" value="1"/>
</dbReference>
<keyword evidence="3" id="KW-0862">Zinc</keyword>
<name>A0A0L1IYR8_ASPN3</name>
<evidence type="ECO:0000259" key="10">
    <source>
        <dbReference type="SMART" id="SM00906"/>
    </source>
</evidence>
<feature type="domain" description="Xylanolytic transcriptional activator regulatory" evidence="10">
    <location>
        <begin position="673"/>
        <end position="749"/>
    </location>
</feature>
<dbReference type="OrthoDB" id="189997at2759"/>
<dbReference type="AlphaFoldDB" id="A0A0L1IYR8"/>
<evidence type="ECO:0000256" key="4">
    <source>
        <dbReference type="ARBA" id="ARBA00023015"/>
    </source>
</evidence>